<dbReference type="Gene3D" id="3.40.50.300">
    <property type="entry name" value="P-loop containing nucleotide triphosphate hydrolases"/>
    <property type="match status" value="1"/>
</dbReference>
<dbReference type="OrthoDB" id="9809450at2"/>
<dbReference type="InterPro" id="IPR003593">
    <property type="entry name" value="AAA+_ATPase"/>
</dbReference>
<dbReference type="GO" id="GO:0005524">
    <property type="term" value="F:ATP binding"/>
    <property type="evidence" value="ECO:0007669"/>
    <property type="project" value="UniProtKB-KW"/>
</dbReference>
<dbReference type="InterPro" id="IPR017911">
    <property type="entry name" value="MacB-like_ATP-bd"/>
</dbReference>
<dbReference type="InterPro" id="IPR017871">
    <property type="entry name" value="ABC_transporter-like_CS"/>
</dbReference>
<evidence type="ECO:0000256" key="4">
    <source>
        <dbReference type="ARBA" id="ARBA00038388"/>
    </source>
</evidence>
<keyword evidence="3 6" id="KW-0067">ATP-binding</keyword>
<sequence>MIEVGGLKKEYRTDDGVVEVLRGIDMRVGRGERLAVVGSSGAGKTTLMHILGGLDRPTSGTVHFAGQDLYRLRGTALDAFRNRTVGFVFQFHQLLPEFDALENVMMPALIGGASRSEGIVAARALLEEVGLAHRLGHKPGQLSGGEQQRVAIARALVMAPEVLLADEPTGNLDSKTSDGIFRLLNELHERHNLTMVIVTHSSRLAQRLDRIVHIEDGEISG</sequence>
<dbReference type="GO" id="GO:0098796">
    <property type="term" value="C:membrane protein complex"/>
    <property type="evidence" value="ECO:0007669"/>
    <property type="project" value="UniProtKB-ARBA"/>
</dbReference>
<dbReference type="GO" id="GO:0005886">
    <property type="term" value="C:plasma membrane"/>
    <property type="evidence" value="ECO:0007669"/>
    <property type="project" value="TreeGrafter"/>
</dbReference>
<evidence type="ECO:0000256" key="2">
    <source>
        <dbReference type="ARBA" id="ARBA00022741"/>
    </source>
</evidence>
<dbReference type="PANTHER" id="PTHR24220">
    <property type="entry name" value="IMPORT ATP-BINDING PROTEIN"/>
    <property type="match status" value="1"/>
</dbReference>
<keyword evidence="2" id="KW-0547">Nucleotide-binding</keyword>
<dbReference type="SMART" id="SM00382">
    <property type="entry name" value="AAA"/>
    <property type="match status" value="1"/>
</dbReference>
<comment type="similarity">
    <text evidence="4">Belongs to the ABC transporter superfamily. Macrolide exporter (TC 3.A.1.122) family.</text>
</comment>
<dbReference type="Proteomes" id="UP000193136">
    <property type="component" value="Unassembled WGS sequence"/>
</dbReference>
<evidence type="ECO:0000313" key="7">
    <source>
        <dbReference type="Proteomes" id="UP000193136"/>
    </source>
</evidence>
<dbReference type="GO" id="GO:0089705">
    <property type="term" value="P:protein localization to outer membrane"/>
    <property type="evidence" value="ECO:0007669"/>
    <property type="project" value="TreeGrafter"/>
</dbReference>
<keyword evidence="7" id="KW-1185">Reference proteome</keyword>
<dbReference type="SUPFAM" id="SSF52540">
    <property type="entry name" value="P-loop containing nucleoside triphosphate hydrolases"/>
    <property type="match status" value="1"/>
</dbReference>
<accession>A0A1X0Y1T5</accession>
<dbReference type="EMBL" id="NAAD01000013">
    <property type="protein sequence ID" value="ORJ59057.1"/>
    <property type="molecule type" value="Genomic_DNA"/>
</dbReference>
<comment type="caution">
    <text evidence="6">The sequence shown here is derived from an EMBL/GenBank/DDBJ whole genome shotgun (WGS) entry which is preliminary data.</text>
</comment>
<dbReference type="PANTHER" id="PTHR24220:SF689">
    <property type="entry name" value="LIPOPROTEIN-RELEASING SYSTEM ATP-BINDING PROTEIN LOLD"/>
    <property type="match status" value="1"/>
</dbReference>
<dbReference type="RefSeq" id="WP_085010816.1">
    <property type="nucleotide sequence ID" value="NZ_NAAD01000013.1"/>
</dbReference>
<reference evidence="6 7" key="1">
    <citation type="submission" date="2017-03" db="EMBL/GenBank/DDBJ databases">
        <title>Genome sequence of Geothermobacter sp. EPR-M, Deep-Sea Iron Reducer.</title>
        <authorList>
            <person name="Tully B."/>
            <person name="Savalia P."/>
            <person name="Abuyen K."/>
            <person name="Baughan C."/>
            <person name="Romero E."/>
            <person name="Ronkowski C."/>
            <person name="Torres B."/>
            <person name="Tremblay J."/>
            <person name="Trujillo A."/>
            <person name="Tyler M."/>
            <person name="Perez-Rodriguez I."/>
            <person name="Amend J."/>
        </authorList>
    </citation>
    <scope>NUCLEOTIDE SEQUENCE [LARGE SCALE GENOMIC DNA]</scope>
    <source>
        <strain evidence="6 7">EPR-M</strain>
    </source>
</reference>
<organism evidence="6 7">
    <name type="scientific">Geothermobacter hydrogeniphilus</name>
    <dbReference type="NCBI Taxonomy" id="1969733"/>
    <lineage>
        <taxon>Bacteria</taxon>
        <taxon>Pseudomonadati</taxon>
        <taxon>Thermodesulfobacteriota</taxon>
        <taxon>Desulfuromonadia</taxon>
        <taxon>Desulfuromonadales</taxon>
        <taxon>Geothermobacteraceae</taxon>
        <taxon>Geothermobacter</taxon>
    </lineage>
</organism>
<evidence type="ECO:0000256" key="1">
    <source>
        <dbReference type="ARBA" id="ARBA00022448"/>
    </source>
</evidence>
<dbReference type="FunFam" id="3.40.50.300:FF:000032">
    <property type="entry name" value="Export ABC transporter ATP-binding protein"/>
    <property type="match status" value="1"/>
</dbReference>
<dbReference type="GO" id="GO:0016887">
    <property type="term" value="F:ATP hydrolysis activity"/>
    <property type="evidence" value="ECO:0007669"/>
    <property type="project" value="InterPro"/>
</dbReference>
<keyword evidence="1" id="KW-0813">Transport</keyword>
<evidence type="ECO:0000259" key="5">
    <source>
        <dbReference type="PROSITE" id="PS50893"/>
    </source>
</evidence>
<evidence type="ECO:0000313" key="6">
    <source>
        <dbReference type="EMBL" id="ORJ59057.1"/>
    </source>
</evidence>
<dbReference type="CDD" id="cd03255">
    <property type="entry name" value="ABC_MJ0796_LolCDE_FtsE"/>
    <property type="match status" value="1"/>
</dbReference>
<dbReference type="InterPro" id="IPR027417">
    <property type="entry name" value="P-loop_NTPase"/>
</dbReference>
<dbReference type="InterPro" id="IPR003439">
    <property type="entry name" value="ABC_transporter-like_ATP-bd"/>
</dbReference>
<dbReference type="GO" id="GO:0022857">
    <property type="term" value="F:transmembrane transporter activity"/>
    <property type="evidence" value="ECO:0007669"/>
    <property type="project" value="TreeGrafter"/>
</dbReference>
<dbReference type="Pfam" id="PF00005">
    <property type="entry name" value="ABC_tran"/>
    <property type="match status" value="1"/>
</dbReference>
<dbReference type="STRING" id="1969733.B5V00_10820"/>
<name>A0A1X0Y1T5_9BACT</name>
<dbReference type="GO" id="GO:0044874">
    <property type="term" value="P:lipoprotein localization to outer membrane"/>
    <property type="evidence" value="ECO:0007669"/>
    <property type="project" value="TreeGrafter"/>
</dbReference>
<dbReference type="PROSITE" id="PS00211">
    <property type="entry name" value="ABC_TRANSPORTER_1"/>
    <property type="match status" value="1"/>
</dbReference>
<dbReference type="PROSITE" id="PS50893">
    <property type="entry name" value="ABC_TRANSPORTER_2"/>
    <property type="match status" value="1"/>
</dbReference>
<feature type="domain" description="ABC transporter" evidence="5">
    <location>
        <begin position="2"/>
        <end position="221"/>
    </location>
</feature>
<protein>
    <submittedName>
        <fullName evidence="6">ABC transporter ATP-binding protein</fullName>
    </submittedName>
</protein>
<evidence type="ECO:0000256" key="3">
    <source>
        <dbReference type="ARBA" id="ARBA00022840"/>
    </source>
</evidence>
<dbReference type="InterPro" id="IPR015854">
    <property type="entry name" value="ABC_transpr_LolD-like"/>
</dbReference>
<gene>
    <name evidence="6" type="ORF">B5V00_10820</name>
</gene>
<dbReference type="AlphaFoldDB" id="A0A1X0Y1T5"/>
<proteinExistence type="inferred from homology"/>